<reference evidence="4" key="1">
    <citation type="submission" date="2019-09" db="EMBL/GenBank/DDBJ databases">
        <title>Antimicrobial potential of Antarctic Bacteria.</title>
        <authorList>
            <person name="Benaud N."/>
            <person name="Edwards R.J."/>
            <person name="Ferrari B.C."/>
        </authorList>
    </citation>
    <scope>NUCLEOTIDE SEQUENCE [LARGE SCALE GENOMIC DNA]</scope>
    <source>
        <strain evidence="4">SPB151</strain>
    </source>
</reference>
<dbReference type="CDD" id="cd10917">
    <property type="entry name" value="CE4_NodB_like_6s_7s"/>
    <property type="match status" value="1"/>
</dbReference>
<protein>
    <submittedName>
        <fullName evidence="3">Polysaccharide deacetylase family protein</fullName>
    </submittedName>
</protein>
<dbReference type="Pfam" id="PF01522">
    <property type="entry name" value="Polysacc_deac_1"/>
    <property type="match status" value="1"/>
</dbReference>
<evidence type="ECO:0000256" key="1">
    <source>
        <dbReference type="SAM" id="MobiDB-lite"/>
    </source>
</evidence>
<dbReference type="Proteomes" id="UP000515563">
    <property type="component" value="Chromosome"/>
</dbReference>
<dbReference type="GO" id="GO:0005975">
    <property type="term" value="P:carbohydrate metabolic process"/>
    <property type="evidence" value="ECO:0007669"/>
    <property type="project" value="InterPro"/>
</dbReference>
<evidence type="ECO:0000313" key="4">
    <source>
        <dbReference type="Proteomes" id="UP000515563"/>
    </source>
</evidence>
<dbReference type="PANTHER" id="PTHR10587">
    <property type="entry name" value="GLYCOSYL TRANSFERASE-RELATED"/>
    <property type="match status" value="1"/>
</dbReference>
<feature type="domain" description="NodB homology" evidence="2">
    <location>
        <begin position="51"/>
        <end position="222"/>
    </location>
</feature>
<dbReference type="EMBL" id="CP043661">
    <property type="protein sequence ID" value="QNE23351.1"/>
    <property type="molecule type" value="Genomic_DNA"/>
</dbReference>
<dbReference type="Gene3D" id="3.20.20.370">
    <property type="entry name" value="Glycoside hydrolase/deacetylase"/>
    <property type="match status" value="1"/>
</dbReference>
<dbReference type="PROSITE" id="PS51677">
    <property type="entry name" value="NODB"/>
    <property type="match status" value="1"/>
</dbReference>
<reference evidence="3 4" key="2">
    <citation type="journal article" date="2020" name="Microbiol. Resour. Announc.">
        <title>Antarctic desert soil bacteria exhibit high novel natural product potential, evaluated through long-read genome sequencing and comparative genomics.</title>
        <authorList>
            <person name="Benaud N."/>
            <person name="Edwards R.J."/>
            <person name="Amos T.G."/>
            <person name="D'Agostino P.M."/>
            <person name="Gutierrez-Chavez C."/>
            <person name="Montgomery K."/>
            <person name="Nicetic I."/>
            <person name="Ferrari B.C."/>
        </authorList>
    </citation>
    <scope>NUCLEOTIDE SEQUENCE [LARGE SCALE GENOMIC DNA]</scope>
    <source>
        <strain evidence="3 4">SPB151</strain>
    </source>
</reference>
<dbReference type="GO" id="GO:0016810">
    <property type="term" value="F:hydrolase activity, acting on carbon-nitrogen (but not peptide) bonds"/>
    <property type="evidence" value="ECO:0007669"/>
    <property type="project" value="InterPro"/>
</dbReference>
<feature type="region of interest" description="Disordered" evidence="1">
    <location>
        <begin position="1"/>
        <end position="45"/>
    </location>
</feature>
<dbReference type="InterPro" id="IPR002509">
    <property type="entry name" value="NODB_dom"/>
</dbReference>
<dbReference type="SUPFAM" id="SSF88713">
    <property type="entry name" value="Glycoside hydrolase/deacetylase"/>
    <property type="match status" value="1"/>
</dbReference>
<dbReference type="AlphaFoldDB" id="A0A7G6XAT6"/>
<gene>
    <name evidence="3" type="ORF">F1D05_37090</name>
</gene>
<feature type="compositionally biased region" description="Low complexity" evidence="1">
    <location>
        <begin position="27"/>
        <end position="43"/>
    </location>
</feature>
<organism evidence="3 4">
    <name type="scientific">Kribbella qitaiheensis</name>
    <dbReference type="NCBI Taxonomy" id="1544730"/>
    <lineage>
        <taxon>Bacteria</taxon>
        <taxon>Bacillati</taxon>
        <taxon>Actinomycetota</taxon>
        <taxon>Actinomycetes</taxon>
        <taxon>Propionibacteriales</taxon>
        <taxon>Kribbellaceae</taxon>
        <taxon>Kribbella</taxon>
    </lineage>
</organism>
<evidence type="ECO:0000259" key="2">
    <source>
        <dbReference type="PROSITE" id="PS51677"/>
    </source>
</evidence>
<proteinExistence type="predicted"/>
<dbReference type="KEGG" id="kqi:F1D05_37090"/>
<dbReference type="InterPro" id="IPR050248">
    <property type="entry name" value="Polysacc_deacetylase_ArnD"/>
</dbReference>
<evidence type="ECO:0000313" key="3">
    <source>
        <dbReference type="EMBL" id="QNE23351.1"/>
    </source>
</evidence>
<sequence length="226" mass="23722">MESEAATRPQAVKTSTSAEQPAEKPQPTADPTADPTVDPTADPSRSAAGAKVVYLTFDDGPDPAWTPQILDLLASNGAKATFFELGQMVARHPELHDAVLAGGNAIGSHSYSHPQLTMISAAKRHREITGGPESKCFRPPYGAVNAQVRAEIKAAGMKPVLWDTDSLDWTKPGSGAIVANVLKTVHSGSVVLMHDAGGNRSETVAALEKLLPILTAKGYTFAALDC</sequence>
<keyword evidence="4" id="KW-1185">Reference proteome</keyword>
<dbReference type="InterPro" id="IPR011330">
    <property type="entry name" value="Glyco_hydro/deAcase_b/a-brl"/>
</dbReference>
<name>A0A7G6XAT6_9ACTN</name>
<accession>A0A7G6XAT6</accession>